<dbReference type="Pfam" id="PF01047">
    <property type="entry name" value="MarR"/>
    <property type="match status" value="1"/>
</dbReference>
<dbReference type="InterPro" id="IPR039422">
    <property type="entry name" value="MarR/SlyA-like"/>
</dbReference>
<feature type="domain" description="HTH marR-type" evidence="1">
    <location>
        <begin position="8"/>
        <end position="145"/>
    </location>
</feature>
<dbReference type="PRINTS" id="PR00598">
    <property type="entry name" value="HTHMARR"/>
</dbReference>
<gene>
    <name evidence="2" type="ORF">ATK30_7207</name>
</gene>
<organism evidence="2 3">
    <name type="scientific">Amycolatopsis echigonensis</name>
    <dbReference type="NCBI Taxonomy" id="2576905"/>
    <lineage>
        <taxon>Bacteria</taxon>
        <taxon>Bacillati</taxon>
        <taxon>Actinomycetota</taxon>
        <taxon>Actinomycetes</taxon>
        <taxon>Pseudonocardiales</taxon>
        <taxon>Pseudonocardiaceae</taxon>
        <taxon>Amycolatopsis</taxon>
    </lineage>
</organism>
<comment type="caution">
    <text evidence="2">The sequence shown here is derived from an EMBL/GenBank/DDBJ whole genome shotgun (WGS) entry which is preliminary data.</text>
</comment>
<dbReference type="InterPro" id="IPR036390">
    <property type="entry name" value="WH_DNA-bd_sf"/>
</dbReference>
<dbReference type="AlphaFoldDB" id="A0A2N3WQZ9"/>
<dbReference type="InterPro" id="IPR036388">
    <property type="entry name" value="WH-like_DNA-bd_sf"/>
</dbReference>
<protein>
    <submittedName>
        <fullName evidence="2">MarR family transcriptional regulator</fullName>
    </submittedName>
</protein>
<dbReference type="SMART" id="SM00347">
    <property type="entry name" value="HTH_MARR"/>
    <property type="match status" value="1"/>
</dbReference>
<dbReference type="Gene3D" id="1.10.10.10">
    <property type="entry name" value="Winged helix-like DNA-binding domain superfamily/Winged helix DNA-binding domain"/>
    <property type="match status" value="1"/>
</dbReference>
<dbReference type="OrthoDB" id="4485201at2"/>
<dbReference type="SUPFAM" id="SSF46785">
    <property type="entry name" value="Winged helix' DNA-binding domain"/>
    <property type="match status" value="1"/>
</dbReference>
<dbReference type="GO" id="GO:0003700">
    <property type="term" value="F:DNA-binding transcription factor activity"/>
    <property type="evidence" value="ECO:0007669"/>
    <property type="project" value="InterPro"/>
</dbReference>
<name>A0A2N3WQZ9_9PSEU</name>
<evidence type="ECO:0000313" key="2">
    <source>
        <dbReference type="EMBL" id="PKV96270.1"/>
    </source>
</evidence>
<dbReference type="PANTHER" id="PTHR33164:SF57">
    <property type="entry name" value="MARR-FAMILY TRANSCRIPTIONAL REGULATOR"/>
    <property type="match status" value="1"/>
</dbReference>
<evidence type="ECO:0000259" key="1">
    <source>
        <dbReference type="PROSITE" id="PS50995"/>
    </source>
</evidence>
<accession>A0A2N3WQZ9</accession>
<dbReference type="InterPro" id="IPR000835">
    <property type="entry name" value="HTH_MarR-typ"/>
</dbReference>
<dbReference type="GO" id="GO:0006950">
    <property type="term" value="P:response to stress"/>
    <property type="evidence" value="ECO:0007669"/>
    <property type="project" value="TreeGrafter"/>
</dbReference>
<dbReference type="PANTHER" id="PTHR33164">
    <property type="entry name" value="TRANSCRIPTIONAL REGULATOR, MARR FAMILY"/>
    <property type="match status" value="1"/>
</dbReference>
<sequence>MSSVPSLLRDLLPRLNELSGTLRRGKLFERAVEATGLPLERPAMSVLGILHLEDAPLRVGEIANRMNVVGPHVTRQVQGLESRGLVRRVADPDDQRARLIELTPEGKAATERYVGVIEGWFSDALSGWTAEDRQALDRLLTRLVDDLTARLSDLD</sequence>
<proteinExistence type="predicted"/>
<keyword evidence="3" id="KW-1185">Reference proteome</keyword>
<evidence type="ECO:0000313" key="3">
    <source>
        <dbReference type="Proteomes" id="UP000233750"/>
    </source>
</evidence>
<dbReference type="EMBL" id="PJMY01000003">
    <property type="protein sequence ID" value="PKV96270.1"/>
    <property type="molecule type" value="Genomic_DNA"/>
</dbReference>
<dbReference type="RefSeq" id="WP_101439159.1">
    <property type="nucleotide sequence ID" value="NZ_PJMY01000003.1"/>
</dbReference>
<dbReference type="PROSITE" id="PS50995">
    <property type="entry name" value="HTH_MARR_2"/>
    <property type="match status" value="1"/>
</dbReference>
<reference evidence="2 3" key="1">
    <citation type="submission" date="2017-12" db="EMBL/GenBank/DDBJ databases">
        <title>Sequencing the genomes of 1000 Actinobacteria strains.</title>
        <authorList>
            <person name="Klenk H.-P."/>
        </authorList>
    </citation>
    <scope>NUCLEOTIDE SEQUENCE [LARGE SCALE GENOMIC DNA]</scope>
    <source>
        <strain evidence="2 3">DSM 45165</strain>
    </source>
</reference>
<dbReference type="Proteomes" id="UP000233750">
    <property type="component" value="Unassembled WGS sequence"/>
</dbReference>